<evidence type="ECO:0000259" key="4">
    <source>
        <dbReference type="PROSITE" id="PS50106"/>
    </source>
</evidence>
<evidence type="ECO:0000259" key="2">
    <source>
        <dbReference type="PROSITE" id="PS50004"/>
    </source>
</evidence>
<gene>
    <name evidence="5" type="ORF">CRM22_001304</name>
</gene>
<evidence type="ECO:0000256" key="1">
    <source>
        <dbReference type="SAM" id="MobiDB-lite"/>
    </source>
</evidence>
<dbReference type="SUPFAM" id="SSF50156">
    <property type="entry name" value="PDZ domain-like"/>
    <property type="match status" value="1"/>
</dbReference>
<dbReference type="InterPro" id="IPR041489">
    <property type="entry name" value="PDZ_6"/>
</dbReference>
<dbReference type="InterPro" id="IPR036034">
    <property type="entry name" value="PDZ_sf"/>
</dbReference>
<dbReference type="Pfam" id="PF17820">
    <property type="entry name" value="PDZ_6"/>
    <property type="match status" value="1"/>
</dbReference>
<dbReference type="OrthoDB" id="6249775at2759"/>
<dbReference type="EMBL" id="SJOL01002419">
    <property type="protein sequence ID" value="TGZ73772.1"/>
    <property type="molecule type" value="Genomic_DNA"/>
</dbReference>
<accession>A0A4S2MB41</accession>
<feature type="region of interest" description="Disordered" evidence="1">
    <location>
        <begin position="250"/>
        <end position="283"/>
    </location>
</feature>
<dbReference type="SMART" id="SM00228">
    <property type="entry name" value="PDZ"/>
    <property type="match status" value="1"/>
</dbReference>
<dbReference type="SMART" id="SM00239">
    <property type="entry name" value="C2"/>
    <property type="match status" value="1"/>
</dbReference>
<feature type="domain" description="DH" evidence="3">
    <location>
        <begin position="497"/>
        <end position="793"/>
    </location>
</feature>
<dbReference type="PROSITE" id="PS50004">
    <property type="entry name" value="C2"/>
    <property type="match status" value="1"/>
</dbReference>
<organism evidence="5 6">
    <name type="scientific">Opisthorchis felineus</name>
    <dbReference type="NCBI Taxonomy" id="147828"/>
    <lineage>
        <taxon>Eukaryota</taxon>
        <taxon>Metazoa</taxon>
        <taxon>Spiralia</taxon>
        <taxon>Lophotrochozoa</taxon>
        <taxon>Platyhelminthes</taxon>
        <taxon>Trematoda</taxon>
        <taxon>Digenea</taxon>
        <taxon>Opisthorchiida</taxon>
        <taxon>Opisthorchiata</taxon>
        <taxon>Opisthorchiidae</taxon>
        <taxon>Opisthorchis</taxon>
    </lineage>
</organism>
<feature type="region of interest" description="Disordered" evidence="1">
    <location>
        <begin position="333"/>
        <end position="357"/>
    </location>
</feature>
<keyword evidence="6" id="KW-1185">Reference proteome</keyword>
<feature type="compositionally biased region" description="Polar residues" evidence="1">
    <location>
        <begin position="333"/>
        <end position="354"/>
    </location>
</feature>
<dbReference type="Gene3D" id="2.30.42.10">
    <property type="match status" value="1"/>
</dbReference>
<feature type="compositionally biased region" description="Polar residues" evidence="1">
    <location>
        <begin position="271"/>
        <end position="283"/>
    </location>
</feature>
<dbReference type="GO" id="GO:0005085">
    <property type="term" value="F:guanyl-nucleotide exchange factor activity"/>
    <property type="evidence" value="ECO:0007669"/>
    <property type="project" value="InterPro"/>
</dbReference>
<evidence type="ECO:0008006" key="7">
    <source>
        <dbReference type="Google" id="ProtNLM"/>
    </source>
</evidence>
<dbReference type="InterPro" id="IPR035899">
    <property type="entry name" value="DBL_dom_sf"/>
</dbReference>
<feature type="domain" description="PDZ" evidence="4">
    <location>
        <begin position="311"/>
        <end position="415"/>
    </location>
</feature>
<evidence type="ECO:0000313" key="5">
    <source>
        <dbReference type="EMBL" id="TGZ73772.1"/>
    </source>
</evidence>
<evidence type="ECO:0000259" key="3">
    <source>
        <dbReference type="PROSITE" id="PS50010"/>
    </source>
</evidence>
<dbReference type="SUPFAM" id="SSF49562">
    <property type="entry name" value="C2 domain (Calcium/lipid-binding domain, CaLB)"/>
    <property type="match status" value="1"/>
</dbReference>
<dbReference type="InterPro" id="IPR000219">
    <property type="entry name" value="DH_dom"/>
</dbReference>
<dbReference type="Proteomes" id="UP000308267">
    <property type="component" value="Unassembled WGS sequence"/>
</dbReference>
<dbReference type="Gene3D" id="1.20.900.10">
    <property type="entry name" value="Dbl homology (DH) domain"/>
    <property type="match status" value="1"/>
</dbReference>
<feature type="region of interest" description="Disordered" evidence="1">
    <location>
        <begin position="612"/>
        <end position="640"/>
    </location>
</feature>
<dbReference type="Gene3D" id="2.60.40.150">
    <property type="entry name" value="C2 domain"/>
    <property type="match status" value="1"/>
</dbReference>
<protein>
    <recommendedName>
        <fullName evidence="7">DH domain-containing protein</fullName>
    </recommendedName>
</protein>
<dbReference type="InterPro" id="IPR035892">
    <property type="entry name" value="C2_domain_sf"/>
</dbReference>
<evidence type="ECO:0000313" key="6">
    <source>
        <dbReference type="Proteomes" id="UP000308267"/>
    </source>
</evidence>
<feature type="domain" description="C2" evidence="2">
    <location>
        <begin position="55"/>
        <end position="182"/>
    </location>
</feature>
<dbReference type="InterPro" id="IPR001478">
    <property type="entry name" value="PDZ"/>
</dbReference>
<sequence>MMVSCISPANVVHQRHADQQTDGSLDTILAKPYAAHSMRLSTGLAASEDVDRLMWQGQLQLSLRILLRSVYVHVVQARYLQLPIDTGYATHVEVKVAPRNDPSRLITHCFQTKSVSDSSSPQFDETFCFDVSPIKRHSRIFIELYLTQNSPDSGNKTFLGGMSFDLQHLQDRMLAGTVPASFGILPNRPRSVTLQNDCSHPLSTLSDGNSIKSISSLSISQERTLSAPSWYYLFSKPNSYRRHMMVPSGLKPLRPLNDPRKLEHQKDNKSENSASDQLLSNHSYQSVNTAASVRTELNGITRSSSNQQILIITIPPSDSGYGFTLRSSTDWSTSPINRCQSSTPRTSATTMNGSDTEKPVNAHSKICICHVQDGSPADQAGLPVGAYLVEIDGETLEQPTTLKQAVCRLRRSASKHPQGAVTIGVELPQQPHSQTGNLTANNCVQVACGSTLICEERCIDPVDPMESNSSGRRKRFFKLAHPILQLKWSDVTAEEALRQWAIADLLSNGSRLVNELLAGVRVYLVKLREAGYLDRKELNLIFRNMTEITSMASKLFRSLNDSCLPYTRTDDPPTIPCGKLSLSNDGSTPSERIANKAVRILKRIRRSLVGSRSNNEIGAKNDSGKPLNGVDPSVSSSRTFLPRSASENALNRINVVLSGKENEGANTADYPMRILTPPPHGHLDKPGCLTRPFLKSLLDECVMYSVDYLDRLRYLQELRRGSTQLREFLRKQSMVPGVPTLSNFLMLPHELTRRLMVDLEKVKRHTGPHHIDQQALDECVSLLRDVVLSPNVEKSLLSTSGSSRSAYLSRRNSVPVDSNFPMDSMEQTAAPQLTISKTAEPPSGSDHTPQTDTELGRLALLVQEPLFPSSQQAGVASVHMELLRSSCLIIYRGLLECIIDRYAMTDTEFEGKALYTGKAFTYLLPQHLLLVGSDTDILVENEPAALLCYPVPLKSICLQQCGTDMRIAVGVVQGIRIQLSCTNNEEKVVWKTLLQHRISLA</sequence>
<dbReference type="InterPro" id="IPR000008">
    <property type="entry name" value="C2_dom"/>
</dbReference>
<dbReference type="SUPFAM" id="SSF48065">
    <property type="entry name" value="DBL homology domain (DH-domain)"/>
    <property type="match status" value="1"/>
</dbReference>
<comment type="caution">
    <text evidence="5">The sequence shown here is derived from an EMBL/GenBank/DDBJ whole genome shotgun (WGS) entry which is preliminary data.</text>
</comment>
<name>A0A4S2MB41_OPIFE</name>
<reference evidence="5 6" key="1">
    <citation type="journal article" date="2019" name="BMC Genomics">
        <title>New insights from Opisthorchis felineus genome: update on genomics of the epidemiologically important liver flukes.</title>
        <authorList>
            <person name="Ershov N.I."/>
            <person name="Mordvinov V.A."/>
            <person name="Prokhortchouk E.B."/>
            <person name="Pakharukova M.Y."/>
            <person name="Gunbin K.V."/>
            <person name="Ustyantsev K."/>
            <person name="Genaev M.A."/>
            <person name="Blinov A.G."/>
            <person name="Mazur A."/>
            <person name="Boulygina E."/>
            <person name="Tsygankova S."/>
            <person name="Khrameeva E."/>
            <person name="Chekanov N."/>
            <person name="Fan G."/>
            <person name="Xiao A."/>
            <person name="Zhang H."/>
            <person name="Xu X."/>
            <person name="Yang H."/>
            <person name="Solovyev V."/>
            <person name="Lee S.M."/>
            <person name="Liu X."/>
            <person name="Afonnikov D.A."/>
            <person name="Skryabin K.G."/>
        </authorList>
    </citation>
    <scope>NUCLEOTIDE SEQUENCE [LARGE SCALE GENOMIC DNA]</scope>
    <source>
        <strain evidence="5">AK-0245</strain>
        <tissue evidence="5">Whole organism</tissue>
    </source>
</reference>
<dbReference type="AlphaFoldDB" id="A0A4S2MB41"/>
<dbReference type="PROSITE" id="PS50106">
    <property type="entry name" value="PDZ"/>
    <property type="match status" value="1"/>
</dbReference>
<proteinExistence type="predicted"/>
<dbReference type="Pfam" id="PF00168">
    <property type="entry name" value="C2"/>
    <property type="match status" value="1"/>
</dbReference>
<feature type="compositionally biased region" description="Basic and acidic residues" evidence="1">
    <location>
        <begin position="257"/>
        <end position="270"/>
    </location>
</feature>
<dbReference type="PROSITE" id="PS50010">
    <property type="entry name" value="DH_2"/>
    <property type="match status" value="1"/>
</dbReference>